<feature type="compositionally biased region" description="Basic and acidic residues" evidence="1">
    <location>
        <begin position="77"/>
        <end position="91"/>
    </location>
</feature>
<evidence type="ECO:0000313" key="2">
    <source>
        <dbReference type="EMBL" id="EEF39375.1"/>
    </source>
</evidence>
<dbReference type="PANTHER" id="PTHR38371">
    <property type="entry name" value="RHO GTPASE-ACTIVATING PROTEIN"/>
    <property type="match status" value="1"/>
</dbReference>
<gene>
    <name evidence="2" type="ORF">RCOM_0584630</name>
</gene>
<feature type="compositionally biased region" description="Polar residues" evidence="1">
    <location>
        <begin position="28"/>
        <end position="41"/>
    </location>
</feature>
<keyword evidence="3" id="KW-1185">Reference proteome</keyword>
<feature type="region of interest" description="Disordered" evidence="1">
    <location>
        <begin position="401"/>
        <end position="426"/>
    </location>
</feature>
<dbReference type="InParanoid" id="B9SAC6"/>
<sequence>MADIEPPSFSLGLDLEPEPELPAQPQQHSAISPGPSSSTLLNDDYEDDDDFGLEVVDSDPETGPSSPRVFKRLRRGPAVEESRMEKREQEKVFCDNGDDEIEEFSSQEDFIRDAYPSAEYNSVCSSSKIPLHGCGVSLTTQSSKQLKEKKKERASDAPSSSCLGTGNNGLIFPNLTISPLRRFQLIDSDSEEPSTRNDVSRKISGTDLSSKERQPNSCEKKRNPSAEKHQSEDLWKDFCPKKSFHVPTPVLDEVCEEYFQSLRDTNSAKKLGTNLPKDGGVGCHLDANTIAGFEQSWNLADPLPPAYNYFCHDDSRIQSLVRSRLPNFSPLCIINNRENHQPSEPVINYMSQFNGEASKKGGTCRNNNKDSTRGRSKSKKSIVKEALPASQVWIDPKRSASIPKDAGKRRVHANGQAAGHWYTSPEGRKVYVSRSGQELTGQMAYRHYRKASSGTSSESGGYRKSKKKTNVKRKKKG</sequence>
<dbReference type="EMBL" id="EQ973904">
    <property type="protein sequence ID" value="EEF39375.1"/>
    <property type="molecule type" value="Genomic_DNA"/>
</dbReference>
<dbReference type="AlphaFoldDB" id="B9SAC6"/>
<feature type="region of interest" description="Disordered" evidence="1">
    <location>
        <begin position="442"/>
        <end position="477"/>
    </location>
</feature>
<accession>B9SAC6</accession>
<feature type="compositionally biased region" description="Basic residues" evidence="1">
    <location>
        <begin position="463"/>
        <end position="477"/>
    </location>
</feature>
<feature type="region of interest" description="Disordered" evidence="1">
    <location>
        <begin position="140"/>
        <end position="163"/>
    </location>
</feature>
<feature type="region of interest" description="Disordered" evidence="1">
    <location>
        <begin position="188"/>
        <end position="232"/>
    </location>
</feature>
<dbReference type="Proteomes" id="UP000008311">
    <property type="component" value="Unassembled WGS sequence"/>
</dbReference>
<dbReference type="PANTHER" id="PTHR38371:SF1">
    <property type="entry name" value="RHO GTPASE-ACTIVATING PROTEIN"/>
    <property type="match status" value="1"/>
</dbReference>
<evidence type="ECO:0000313" key="3">
    <source>
        <dbReference type="Proteomes" id="UP000008311"/>
    </source>
</evidence>
<proteinExistence type="predicted"/>
<protein>
    <submittedName>
        <fullName evidence="2">Uncharacterized protein</fullName>
    </submittedName>
</protein>
<feature type="region of interest" description="Disordered" evidence="1">
    <location>
        <begin position="1"/>
        <end position="91"/>
    </location>
</feature>
<dbReference type="FunCoup" id="B9SAC6">
    <property type="interactions" value="1325"/>
</dbReference>
<reference evidence="3" key="1">
    <citation type="journal article" date="2010" name="Nat. Biotechnol.">
        <title>Draft genome sequence of the oilseed species Ricinus communis.</title>
        <authorList>
            <person name="Chan A.P."/>
            <person name="Crabtree J."/>
            <person name="Zhao Q."/>
            <person name="Lorenzi H."/>
            <person name="Orvis J."/>
            <person name="Puiu D."/>
            <person name="Melake-Berhan A."/>
            <person name="Jones K.M."/>
            <person name="Redman J."/>
            <person name="Chen G."/>
            <person name="Cahoon E.B."/>
            <person name="Gedil M."/>
            <person name="Stanke M."/>
            <person name="Haas B.J."/>
            <person name="Wortman J.R."/>
            <person name="Fraser-Liggett C.M."/>
            <person name="Ravel J."/>
            <person name="Rabinowicz P.D."/>
        </authorList>
    </citation>
    <scope>NUCLEOTIDE SEQUENCE [LARGE SCALE GENOMIC DNA]</scope>
    <source>
        <strain evidence="3">cv. Hale</strain>
    </source>
</reference>
<organism evidence="2 3">
    <name type="scientific">Ricinus communis</name>
    <name type="common">Castor bean</name>
    <dbReference type="NCBI Taxonomy" id="3988"/>
    <lineage>
        <taxon>Eukaryota</taxon>
        <taxon>Viridiplantae</taxon>
        <taxon>Streptophyta</taxon>
        <taxon>Embryophyta</taxon>
        <taxon>Tracheophyta</taxon>
        <taxon>Spermatophyta</taxon>
        <taxon>Magnoliopsida</taxon>
        <taxon>eudicotyledons</taxon>
        <taxon>Gunneridae</taxon>
        <taxon>Pentapetalae</taxon>
        <taxon>rosids</taxon>
        <taxon>fabids</taxon>
        <taxon>Malpighiales</taxon>
        <taxon>Euphorbiaceae</taxon>
        <taxon>Acalyphoideae</taxon>
        <taxon>Acalypheae</taxon>
        <taxon>Ricinus</taxon>
    </lineage>
</organism>
<dbReference type="eggNOG" id="ENOG502QVYW">
    <property type="taxonomic scope" value="Eukaryota"/>
</dbReference>
<feature type="compositionally biased region" description="Basic and acidic residues" evidence="1">
    <location>
        <begin position="209"/>
        <end position="232"/>
    </location>
</feature>
<dbReference type="STRING" id="3988.B9SAC6"/>
<feature type="region of interest" description="Disordered" evidence="1">
    <location>
        <begin position="357"/>
        <end position="384"/>
    </location>
</feature>
<feature type="compositionally biased region" description="Basic and acidic residues" evidence="1">
    <location>
        <begin position="145"/>
        <end position="155"/>
    </location>
</feature>
<evidence type="ECO:0000256" key="1">
    <source>
        <dbReference type="SAM" id="MobiDB-lite"/>
    </source>
</evidence>
<feature type="compositionally biased region" description="Acidic residues" evidence="1">
    <location>
        <begin position="43"/>
        <end position="60"/>
    </location>
</feature>
<name>B9SAC6_RICCO</name>